<dbReference type="NCBIfam" id="NF008750">
    <property type="entry name" value="PRK11784.1-2"/>
    <property type="match status" value="1"/>
</dbReference>
<protein>
    <submittedName>
        <fullName evidence="3">tRNA 2-selenouridine(34) synthase MnmH</fullName>
    </submittedName>
</protein>
<dbReference type="Pfam" id="PF26341">
    <property type="entry name" value="AAA_SelU"/>
    <property type="match status" value="1"/>
</dbReference>
<accession>A0ABX0H1G1</accession>
<dbReference type="SMART" id="SM00450">
    <property type="entry name" value="RHOD"/>
    <property type="match status" value="1"/>
</dbReference>
<keyword evidence="4" id="KW-1185">Reference proteome</keyword>
<gene>
    <name evidence="3" type="primary">mnmH</name>
    <name evidence="3" type="ORF">G9Q97_00240</name>
</gene>
<dbReference type="Gene3D" id="3.40.250.10">
    <property type="entry name" value="Rhodanese-like domain"/>
    <property type="match status" value="1"/>
</dbReference>
<sequence length="336" mass="37705">MKVVGVQEFLKLKKEAIPVLDTRSPAEFLSGHIPGSVSFPLFNNEERATIGTIYKQENKKKAIKTGLEMIGPKMTGFIEKAEALGSTSLLMHCWRGGMRSQSMAWLLELYGFNIQLLQGGYKAFRNALLDYFDAPPALKILSGATGSMKTSLLHEMQSLGAQVVDLEKLANHQGSSFGYQLSSGQPSTEQFQNDLFEAFLQLDQSQPIWLEDESFSIGKVKLIEPLYRKMQLSPHYLVMLPKEERIAVLVESYGKIPRENLVQATWQISKRLGQESSREAVEKIQSGKLEEAAAIILTYYDKAYKTGIQKKASQIVGEFHLTIADLREMAKKLINH</sequence>
<dbReference type="Pfam" id="PF00581">
    <property type="entry name" value="Rhodanese"/>
    <property type="match status" value="1"/>
</dbReference>
<comment type="caution">
    <text evidence="3">The sequence shown here is derived from an EMBL/GenBank/DDBJ whole genome shotgun (WGS) entry which is preliminary data.</text>
</comment>
<dbReference type="PANTHER" id="PTHR30401:SF0">
    <property type="entry name" value="TRNA 2-SELENOURIDINE SYNTHASE"/>
    <property type="match status" value="1"/>
</dbReference>
<dbReference type="NCBIfam" id="TIGR03167">
    <property type="entry name" value="tRNA_sel_U_synt"/>
    <property type="match status" value="1"/>
</dbReference>
<dbReference type="Proteomes" id="UP000649799">
    <property type="component" value="Unassembled WGS sequence"/>
</dbReference>
<evidence type="ECO:0000313" key="4">
    <source>
        <dbReference type="Proteomes" id="UP000649799"/>
    </source>
</evidence>
<evidence type="ECO:0000259" key="2">
    <source>
        <dbReference type="PROSITE" id="PS50206"/>
    </source>
</evidence>
<dbReference type="EMBL" id="JAANYN010000001">
    <property type="protein sequence ID" value="NHE55240.1"/>
    <property type="molecule type" value="Genomic_DNA"/>
</dbReference>
<keyword evidence="1" id="KW-0711">Selenium</keyword>
<evidence type="ECO:0000256" key="1">
    <source>
        <dbReference type="ARBA" id="ARBA00023266"/>
    </source>
</evidence>
<dbReference type="PROSITE" id="PS50206">
    <property type="entry name" value="RHODANESE_3"/>
    <property type="match status" value="1"/>
</dbReference>
<reference evidence="3 4" key="1">
    <citation type="submission" date="2020-03" db="EMBL/GenBank/DDBJ databases">
        <title>Cyclobacterium plantarum sp. nov., a marine bacterium isolated from a coastal-marine wetland.</title>
        <authorList>
            <person name="Sanchez-Porro C."/>
            <person name="Ventosa A."/>
            <person name="Amoozegar M."/>
        </authorList>
    </citation>
    <scope>NUCLEOTIDE SEQUENCE [LARGE SCALE GENOMIC DNA]</scope>
    <source>
        <strain evidence="3 4">GBPx2</strain>
    </source>
</reference>
<dbReference type="InterPro" id="IPR036873">
    <property type="entry name" value="Rhodanese-like_dom_sf"/>
</dbReference>
<proteinExistence type="predicted"/>
<organism evidence="3 4">
    <name type="scientific">Cyclobacterium plantarum</name>
    <dbReference type="NCBI Taxonomy" id="2716263"/>
    <lineage>
        <taxon>Bacteria</taxon>
        <taxon>Pseudomonadati</taxon>
        <taxon>Bacteroidota</taxon>
        <taxon>Cytophagia</taxon>
        <taxon>Cytophagales</taxon>
        <taxon>Cyclobacteriaceae</taxon>
        <taxon>Cyclobacterium</taxon>
    </lineage>
</organism>
<dbReference type="InterPro" id="IPR017582">
    <property type="entry name" value="SelU"/>
</dbReference>
<dbReference type="SUPFAM" id="SSF52821">
    <property type="entry name" value="Rhodanese/Cell cycle control phosphatase"/>
    <property type="match status" value="1"/>
</dbReference>
<dbReference type="InterPro" id="IPR058840">
    <property type="entry name" value="AAA_SelU"/>
</dbReference>
<evidence type="ECO:0000313" key="3">
    <source>
        <dbReference type="EMBL" id="NHE55240.1"/>
    </source>
</evidence>
<dbReference type="InterPro" id="IPR001763">
    <property type="entry name" value="Rhodanese-like_dom"/>
</dbReference>
<dbReference type="PANTHER" id="PTHR30401">
    <property type="entry name" value="TRNA 2-SELENOURIDINE SYNTHASE"/>
    <property type="match status" value="1"/>
</dbReference>
<feature type="domain" description="Rhodanese" evidence="2">
    <location>
        <begin position="13"/>
        <end position="133"/>
    </location>
</feature>
<name>A0ABX0H1G1_9BACT</name>
<dbReference type="RefSeq" id="WP_166141983.1">
    <property type="nucleotide sequence ID" value="NZ_JAANYN010000001.1"/>
</dbReference>